<feature type="chain" id="PRO_5026855046" description="Toxin co-regulated pilus biosynthesis protein Q C-terminal domain-containing protein" evidence="1">
    <location>
        <begin position="18"/>
        <end position="157"/>
    </location>
</feature>
<evidence type="ECO:0000313" key="3">
    <source>
        <dbReference type="EMBL" id="CAB3755905.1"/>
    </source>
</evidence>
<dbReference type="Proteomes" id="UP000494363">
    <property type="component" value="Unassembled WGS sequence"/>
</dbReference>
<evidence type="ECO:0000259" key="2">
    <source>
        <dbReference type="Pfam" id="PF10671"/>
    </source>
</evidence>
<keyword evidence="4" id="KW-1185">Reference proteome</keyword>
<gene>
    <name evidence="3" type="ORF">LMG29542_02725</name>
</gene>
<sequence length="157" mass="16615">MKRLVIPVLLLPSIAMAGVVMVDGPSPGAPAASAPAATAMASADPSQGQVVVGEPIDPAAQIVPAPEPPKTWTAAAGSTLRESIQKWADEAQWHVVWNAPDGPDKQVNYPIVLALRFQGPVEQVVADCISLYEKARKPLAVLIQPDQRAFIVQLKNN</sequence>
<name>A0A6J5DSK1_9BURK</name>
<feature type="signal peptide" evidence="1">
    <location>
        <begin position="1"/>
        <end position="17"/>
    </location>
</feature>
<organism evidence="3 4">
    <name type="scientific">Paraburkholderia humisilvae</name>
    <dbReference type="NCBI Taxonomy" id="627669"/>
    <lineage>
        <taxon>Bacteria</taxon>
        <taxon>Pseudomonadati</taxon>
        <taxon>Pseudomonadota</taxon>
        <taxon>Betaproteobacteria</taxon>
        <taxon>Burkholderiales</taxon>
        <taxon>Burkholderiaceae</taxon>
        <taxon>Paraburkholderia</taxon>
    </lineage>
</organism>
<feature type="domain" description="Toxin co-regulated pilus biosynthesis protein Q C-terminal" evidence="2">
    <location>
        <begin position="71"/>
        <end position="152"/>
    </location>
</feature>
<dbReference type="InterPro" id="IPR018927">
    <property type="entry name" value="Pilus_synth_Q_C"/>
</dbReference>
<dbReference type="Pfam" id="PF10671">
    <property type="entry name" value="TcpQ"/>
    <property type="match status" value="1"/>
</dbReference>
<evidence type="ECO:0000313" key="4">
    <source>
        <dbReference type="Proteomes" id="UP000494363"/>
    </source>
</evidence>
<reference evidence="3 4" key="1">
    <citation type="submission" date="2020-04" db="EMBL/GenBank/DDBJ databases">
        <authorList>
            <person name="De Canck E."/>
        </authorList>
    </citation>
    <scope>NUCLEOTIDE SEQUENCE [LARGE SCALE GENOMIC DNA]</scope>
    <source>
        <strain evidence="3 4">LMG 29542</strain>
    </source>
</reference>
<dbReference type="EMBL" id="CADIKH010000011">
    <property type="protein sequence ID" value="CAB3755905.1"/>
    <property type="molecule type" value="Genomic_DNA"/>
</dbReference>
<accession>A0A6J5DSK1</accession>
<dbReference type="RefSeq" id="WP_175226982.1">
    <property type="nucleotide sequence ID" value="NZ_CADIKH010000011.1"/>
</dbReference>
<protein>
    <recommendedName>
        <fullName evidence="2">Toxin co-regulated pilus biosynthesis protein Q C-terminal domain-containing protein</fullName>
    </recommendedName>
</protein>
<dbReference type="AlphaFoldDB" id="A0A6J5DSK1"/>
<keyword evidence="1" id="KW-0732">Signal</keyword>
<evidence type="ECO:0000256" key="1">
    <source>
        <dbReference type="SAM" id="SignalP"/>
    </source>
</evidence>
<proteinExistence type="predicted"/>